<dbReference type="Gene3D" id="1.10.287.500">
    <property type="entry name" value="Helix hairpin bin"/>
    <property type="match status" value="1"/>
</dbReference>
<evidence type="ECO:0000313" key="1">
    <source>
        <dbReference type="EMBL" id="SNR62718.1"/>
    </source>
</evidence>
<reference evidence="1 2" key="1">
    <citation type="submission" date="2017-06" db="EMBL/GenBank/DDBJ databases">
        <authorList>
            <person name="Kim H.J."/>
            <person name="Triplett B.A."/>
        </authorList>
    </citation>
    <scope>NUCLEOTIDE SEQUENCE [LARGE SCALE GENOMIC DNA]</scope>
    <source>
        <strain evidence="1 2">DSM 13116</strain>
    </source>
</reference>
<dbReference type="AlphaFoldDB" id="A0A238XVY1"/>
<sequence length="244" mass="26942">MSEENPIMRELMQKVADKLTADLRDTLTAAVEREISRTLSGALLEGEFYRRVNEDLQKGFKEIYQEIKVAKSGNSAPVPVSEDPNELFSRASNQLDAILQTTENATVKIIETIENLQTMSDTLGGIVKSFERGGVSKSERETLGRINDALSRDLMSIMTTLSFQDLTGQRIKIIIETIKKIEKIVLDVYMTTGLMIKARAEAPAEEADFNDLQAKAKTQLSTLQGPQLDSTQGSVDDLLASLGL</sequence>
<dbReference type="RefSeq" id="WP_235641461.1">
    <property type="nucleotide sequence ID" value="NZ_FZOC01000001.1"/>
</dbReference>
<keyword evidence="2" id="KW-1185">Reference proteome</keyword>
<accession>A0A238XVY1</accession>
<dbReference type="EMBL" id="FZOC01000001">
    <property type="protein sequence ID" value="SNR62718.1"/>
    <property type="molecule type" value="Genomic_DNA"/>
</dbReference>
<proteinExistence type="predicted"/>
<dbReference type="Proteomes" id="UP000198324">
    <property type="component" value="Unassembled WGS sequence"/>
</dbReference>
<dbReference type="InterPro" id="IPR007439">
    <property type="entry name" value="Chemotax_Pase_CheZ"/>
</dbReference>
<name>A0A238XVY1_9BACT</name>
<dbReference type="GO" id="GO:0050920">
    <property type="term" value="P:regulation of chemotaxis"/>
    <property type="evidence" value="ECO:0007669"/>
    <property type="project" value="InterPro"/>
</dbReference>
<dbReference type="GO" id="GO:0003824">
    <property type="term" value="F:catalytic activity"/>
    <property type="evidence" value="ECO:0007669"/>
    <property type="project" value="InterPro"/>
</dbReference>
<gene>
    <name evidence="1" type="ORF">SAMN04488503_0457</name>
</gene>
<dbReference type="SUPFAM" id="SSF75708">
    <property type="entry name" value="Chemotaxis phosphatase CheZ"/>
    <property type="match status" value="1"/>
</dbReference>
<dbReference type="Pfam" id="PF04344">
    <property type="entry name" value="CheZ"/>
    <property type="match status" value="1"/>
</dbReference>
<organism evidence="1 2">
    <name type="scientific">Humidesulfovibrio mexicanus</name>
    <dbReference type="NCBI Taxonomy" id="147047"/>
    <lineage>
        <taxon>Bacteria</taxon>
        <taxon>Pseudomonadati</taxon>
        <taxon>Thermodesulfobacteriota</taxon>
        <taxon>Desulfovibrionia</taxon>
        <taxon>Desulfovibrionales</taxon>
        <taxon>Desulfovibrionaceae</taxon>
        <taxon>Humidesulfovibrio</taxon>
    </lineage>
</organism>
<dbReference type="GO" id="GO:0009288">
    <property type="term" value="C:bacterial-type flagellum"/>
    <property type="evidence" value="ECO:0007669"/>
    <property type="project" value="InterPro"/>
</dbReference>
<protein>
    <submittedName>
        <fullName evidence="1">Chemotaxis protein CheZ</fullName>
    </submittedName>
</protein>
<evidence type="ECO:0000313" key="2">
    <source>
        <dbReference type="Proteomes" id="UP000198324"/>
    </source>
</evidence>